<dbReference type="RefSeq" id="WP_129386005.1">
    <property type="nucleotide sequence ID" value="NZ_CP035494.1"/>
</dbReference>
<dbReference type="AlphaFoldDB" id="A0A4P6EAG8"/>
<proteinExistence type="predicted"/>
<dbReference type="Pfam" id="PF02720">
    <property type="entry name" value="DUF222"/>
    <property type="match status" value="1"/>
</dbReference>
<keyword evidence="2" id="KW-0540">Nuclease</keyword>
<keyword evidence="2" id="KW-0255">Endonuclease</keyword>
<dbReference type="OrthoDB" id="3261064at2"/>
<dbReference type="Proteomes" id="UP000293995">
    <property type="component" value="Chromosome"/>
</dbReference>
<accession>A0A4P6EAG8</accession>
<evidence type="ECO:0000313" key="3">
    <source>
        <dbReference type="Proteomes" id="UP000293995"/>
    </source>
</evidence>
<evidence type="ECO:0000313" key="2">
    <source>
        <dbReference type="EMBL" id="QAY59120.1"/>
    </source>
</evidence>
<gene>
    <name evidence="2" type="ORF">ET475_03340</name>
</gene>
<dbReference type="InterPro" id="IPR003870">
    <property type="entry name" value="DUF222"/>
</dbReference>
<dbReference type="GO" id="GO:0004519">
    <property type="term" value="F:endonuclease activity"/>
    <property type="evidence" value="ECO:0007669"/>
    <property type="project" value="UniProtKB-KW"/>
</dbReference>
<feature type="domain" description="HNH nuclease" evidence="1">
    <location>
        <begin position="347"/>
        <end position="399"/>
    </location>
</feature>
<protein>
    <submittedName>
        <fullName evidence="2">HNH endonuclease</fullName>
    </submittedName>
</protein>
<reference evidence="2 3" key="1">
    <citation type="submission" date="2019-01" db="EMBL/GenBank/DDBJ databases">
        <title>Genome sequencing of strain DFW100M-13.</title>
        <authorList>
            <person name="Heo J."/>
            <person name="Kim S.-J."/>
            <person name="Kim J.-S."/>
            <person name="Hong S.-B."/>
            <person name="Kwon S.-W."/>
        </authorList>
    </citation>
    <scope>NUCLEOTIDE SEQUENCE [LARGE SCALE GENOMIC DNA]</scope>
    <source>
        <strain evidence="2 3">DFW100M-13</strain>
    </source>
</reference>
<dbReference type="KEGG" id="mprt:ET475_03340"/>
<dbReference type="SMART" id="SM00507">
    <property type="entry name" value="HNHc"/>
    <property type="match status" value="1"/>
</dbReference>
<dbReference type="InterPro" id="IPR003615">
    <property type="entry name" value="HNH_nuc"/>
</dbReference>
<sequence>MSTTTSLSPALTELDEIVDDLRQSRERAAAAFASEMFFFERIAGVVDKREQERAAQHEGARTRSSQLGMREVFAEIGAALRLSEWQVARKVSIAWTLTNQFHETLCDASCGQISPEHANLIAEAGVVIEDDGVRREYEAVALDMAAEMTPGQLKSALSGLVVRLDPEGTERRVQEAMKRRKVSLRELEPGMVRFTADVPTAQGVGAYNRMRDLATEIFDDNAAEKAATADGPDSDDDEEPVYDERTHAQIMADVFCDLLLTSAAHGHGADEHTRDVLNAIAPTVHVTVPATALAGETVGGASVAGFGPIDDETAKHLAAMAPAWIRVFTDPCSGVPISVDRYRPSARQRLFLEVRDEQCRFPGCRRRARKCDIDHTRAHAEGGPTCLCNLEHLCERHHTLKHETDWLVDQLPGGILRWTAPTLRTHVTRPPGTVRFDPVALIDPDPHLKHQLRQALARDPAPF</sequence>
<keyword evidence="2" id="KW-0378">Hydrolase</keyword>
<keyword evidence="3" id="KW-1185">Reference proteome</keyword>
<dbReference type="CDD" id="cd00085">
    <property type="entry name" value="HNHc"/>
    <property type="match status" value="1"/>
</dbReference>
<organism evidence="2 3">
    <name type="scientific">Microbacterium protaetiae</name>
    <dbReference type="NCBI Taxonomy" id="2509458"/>
    <lineage>
        <taxon>Bacteria</taxon>
        <taxon>Bacillati</taxon>
        <taxon>Actinomycetota</taxon>
        <taxon>Actinomycetes</taxon>
        <taxon>Micrococcales</taxon>
        <taxon>Microbacteriaceae</taxon>
        <taxon>Microbacterium</taxon>
    </lineage>
</organism>
<evidence type="ECO:0000259" key="1">
    <source>
        <dbReference type="SMART" id="SM00507"/>
    </source>
</evidence>
<name>A0A4P6EAG8_9MICO</name>
<dbReference type="EMBL" id="CP035494">
    <property type="protein sequence ID" value="QAY59120.1"/>
    <property type="molecule type" value="Genomic_DNA"/>
</dbReference>